<feature type="transmembrane region" description="Helical" evidence="2">
    <location>
        <begin position="360"/>
        <end position="382"/>
    </location>
</feature>
<comment type="caution">
    <text evidence="3">The sequence shown here is derived from an EMBL/GenBank/DDBJ whole genome shotgun (WGS) entry which is preliminary data.</text>
</comment>
<dbReference type="EMBL" id="BSXW01000152">
    <property type="protein sequence ID" value="GMF13323.1"/>
    <property type="molecule type" value="Genomic_DNA"/>
</dbReference>
<keyword evidence="2" id="KW-1133">Transmembrane helix</keyword>
<organism evidence="3 4">
    <name type="scientific">Phytophthora lilii</name>
    <dbReference type="NCBI Taxonomy" id="2077276"/>
    <lineage>
        <taxon>Eukaryota</taxon>
        <taxon>Sar</taxon>
        <taxon>Stramenopiles</taxon>
        <taxon>Oomycota</taxon>
        <taxon>Peronosporomycetes</taxon>
        <taxon>Peronosporales</taxon>
        <taxon>Peronosporaceae</taxon>
        <taxon>Phytophthora</taxon>
    </lineage>
</organism>
<feature type="transmembrane region" description="Helical" evidence="2">
    <location>
        <begin position="422"/>
        <end position="444"/>
    </location>
</feature>
<accession>A0A9W6TEE1</accession>
<feature type="transmembrane region" description="Helical" evidence="2">
    <location>
        <begin position="208"/>
        <end position="227"/>
    </location>
</feature>
<feature type="transmembrane region" description="Helical" evidence="2">
    <location>
        <begin position="247"/>
        <end position="265"/>
    </location>
</feature>
<dbReference type="OrthoDB" id="114298at2759"/>
<dbReference type="Proteomes" id="UP001165083">
    <property type="component" value="Unassembled WGS sequence"/>
</dbReference>
<protein>
    <submittedName>
        <fullName evidence="3">Unnamed protein product</fullName>
    </submittedName>
</protein>
<feature type="transmembrane region" description="Helical" evidence="2">
    <location>
        <begin position="122"/>
        <end position="143"/>
    </location>
</feature>
<feature type="region of interest" description="Disordered" evidence="1">
    <location>
        <begin position="610"/>
        <end position="635"/>
    </location>
</feature>
<reference evidence="3" key="1">
    <citation type="submission" date="2023-04" db="EMBL/GenBank/DDBJ databases">
        <title>Phytophthora lilii NBRC 32176.</title>
        <authorList>
            <person name="Ichikawa N."/>
            <person name="Sato H."/>
            <person name="Tonouchi N."/>
        </authorList>
    </citation>
    <scope>NUCLEOTIDE SEQUENCE</scope>
    <source>
        <strain evidence="3">NBRC 32176</strain>
    </source>
</reference>
<feature type="transmembrane region" description="Helical" evidence="2">
    <location>
        <begin position="450"/>
        <end position="469"/>
    </location>
</feature>
<keyword evidence="2" id="KW-0812">Transmembrane</keyword>
<name>A0A9W6TEE1_9STRA</name>
<feature type="transmembrane region" description="Helical" evidence="2">
    <location>
        <begin position="481"/>
        <end position="501"/>
    </location>
</feature>
<sequence length="635" mass="71045">MDLLGRSLPKFWDSKPHVESTVTGIVNEHQGPSASVLNNRRRGGTVGERNAAGYLYELQLAHPLPIVDISRTPLSLFLPPSIYSRAVQGMHKANWLLVWLNRVNVVLFGFMVFSPAALMRSWMPFIGTISLVTPLCFILFLSLEVLALLRQNYEFWFILVLSTITWVGLGQIFGDSRAVTCVSLWLSSFMVVSIDANYRTYQTTVKSIIVAGPSIMTVVVCSAYKLIPDSNFPTQSIGALTLQSRQVVIFTASTLVIFMYKKAYLRVRRARGLALSRERTNFGDERHTISCVVLSARMRLVPVIFKQQLRLGAFVRSQVANALSAQQLRLALHGSVIVDSRRILLSEEQLQRFVAPCMQAALYVIAMVGLAATATSWILVLYQSEQHSLVIGAIAAGCSLLFALSTVVLAQRDLLHLLAWNFDVLFSTFQATTLALCLIDMLNWNTSSSLAVVAWWFWFHWILLLDALTPSVAPQLQLRKLALPILLLVLPIAAVCAVEILTSDGKIFTSRLLLNVRLPKMGTFEVYTDTLAVQRIVTIIGWNARLVLELALCDPGQLLFIRRPIEYISPFFTFTEPLSTDNQPKSTGVRRWRRKLARSSDIVPISTLHTEHDQSLATSERHKSPTSTHTLNTVY</sequence>
<feature type="transmembrane region" description="Helical" evidence="2">
    <location>
        <begin position="179"/>
        <end position="196"/>
    </location>
</feature>
<proteinExistence type="predicted"/>
<evidence type="ECO:0000313" key="4">
    <source>
        <dbReference type="Proteomes" id="UP001165083"/>
    </source>
</evidence>
<feature type="compositionally biased region" description="Polar residues" evidence="1">
    <location>
        <begin position="625"/>
        <end position="635"/>
    </location>
</feature>
<gene>
    <name evidence="3" type="ORF">Plil01_000380700</name>
</gene>
<dbReference type="AlphaFoldDB" id="A0A9W6TEE1"/>
<feature type="compositionally biased region" description="Basic and acidic residues" evidence="1">
    <location>
        <begin position="610"/>
        <end position="623"/>
    </location>
</feature>
<keyword evidence="2" id="KW-0472">Membrane</keyword>
<keyword evidence="4" id="KW-1185">Reference proteome</keyword>
<evidence type="ECO:0000256" key="1">
    <source>
        <dbReference type="SAM" id="MobiDB-lite"/>
    </source>
</evidence>
<feature type="transmembrane region" description="Helical" evidence="2">
    <location>
        <begin position="155"/>
        <end position="173"/>
    </location>
</feature>
<evidence type="ECO:0000256" key="2">
    <source>
        <dbReference type="SAM" id="Phobius"/>
    </source>
</evidence>
<feature type="transmembrane region" description="Helical" evidence="2">
    <location>
        <begin position="95"/>
        <end position="116"/>
    </location>
</feature>
<evidence type="ECO:0000313" key="3">
    <source>
        <dbReference type="EMBL" id="GMF13323.1"/>
    </source>
</evidence>
<feature type="transmembrane region" description="Helical" evidence="2">
    <location>
        <begin position="388"/>
        <end position="410"/>
    </location>
</feature>